<evidence type="ECO:0000313" key="2">
    <source>
        <dbReference type="Proteomes" id="UP000186684"/>
    </source>
</evidence>
<name>A0A1N7NVR3_9RHOB</name>
<dbReference type="AlphaFoldDB" id="A0A1N7NVR3"/>
<protein>
    <submittedName>
        <fullName evidence="1">Uncharacterized protein</fullName>
    </submittedName>
</protein>
<gene>
    <name evidence="1" type="ORF">SAMN05421759_110107</name>
</gene>
<evidence type="ECO:0000313" key="1">
    <source>
        <dbReference type="EMBL" id="SIT02407.1"/>
    </source>
</evidence>
<dbReference type="EMBL" id="FTOQ01000010">
    <property type="protein sequence ID" value="SIT02407.1"/>
    <property type="molecule type" value="Genomic_DNA"/>
</dbReference>
<sequence length="36" mass="3896">MTDAFLIGLIALSLVTALIYALTGRKGDEKARSDRD</sequence>
<reference evidence="2" key="1">
    <citation type="submission" date="2017-01" db="EMBL/GenBank/DDBJ databases">
        <authorList>
            <person name="Varghese N."/>
            <person name="Submissions S."/>
        </authorList>
    </citation>
    <scope>NUCLEOTIDE SEQUENCE [LARGE SCALE GENOMIC DNA]</scope>
    <source>
        <strain evidence="2">DSM 29430</strain>
    </source>
</reference>
<dbReference type="Proteomes" id="UP000186684">
    <property type="component" value="Unassembled WGS sequence"/>
</dbReference>
<keyword evidence="2" id="KW-1185">Reference proteome</keyword>
<dbReference type="STRING" id="633194.SAMN05421759_110107"/>
<accession>A0A1N7NVR3</accession>
<proteinExistence type="predicted"/>
<organism evidence="1 2">
    <name type="scientific">Roseivivax lentus</name>
    <dbReference type="NCBI Taxonomy" id="633194"/>
    <lineage>
        <taxon>Bacteria</taxon>
        <taxon>Pseudomonadati</taxon>
        <taxon>Pseudomonadota</taxon>
        <taxon>Alphaproteobacteria</taxon>
        <taxon>Rhodobacterales</taxon>
        <taxon>Roseobacteraceae</taxon>
        <taxon>Roseivivax</taxon>
    </lineage>
</organism>